<reference evidence="1" key="1">
    <citation type="submission" date="2021-06" db="EMBL/GenBank/DDBJ databases">
        <authorList>
            <person name="Kallberg Y."/>
            <person name="Tangrot J."/>
            <person name="Rosling A."/>
        </authorList>
    </citation>
    <scope>NUCLEOTIDE SEQUENCE</scope>
    <source>
        <strain evidence="1">MA461A</strain>
    </source>
</reference>
<proteinExistence type="predicted"/>
<sequence>MSYKNQWYLIFVVWKNNKEASQIYQELVNAEGGQALSIHTIRCWIASFNNGEKDVKNKSQFGHSCKAVTTITINKIKELINNNLHIIICSSQIYCRSKKEWVTVSKQLLKILEKEFANIITGNET</sequence>
<protein>
    <submittedName>
        <fullName evidence="1">23611_t:CDS:1</fullName>
    </submittedName>
</protein>
<keyword evidence="2" id="KW-1185">Reference proteome</keyword>
<dbReference type="Proteomes" id="UP000789920">
    <property type="component" value="Unassembled WGS sequence"/>
</dbReference>
<accession>A0ACA9L4E0</accession>
<evidence type="ECO:0000313" key="2">
    <source>
        <dbReference type="Proteomes" id="UP000789920"/>
    </source>
</evidence>
<name>A0ACA9L4E0_9GLOM</name>
<organism evidence="1 2">
    <name type="scientific">Racocetra persica</name>
    <dbReference type="NCBI Taxonomy" id="160502"/>
    <lineage>
        <taxon>Eukaryota</taxon>
        <taxon>Fungi</taxon>
        <taxon>Fungi incertae sedis</taxon>
        <taxon>Mucoromycota</taxon>
        <taxon>Glomeromycotina</taxon>
        <taxon>Glomeromycetes</taxon>
        <taxon>Diversisporales</taxon>
        <taxon>Gigasporaceae</taxon>
        <taxon>Racocetra</taxon>
    </lineage>
</organism>
<comment type="caution">
    <text evidence="1">The sequence shown here is derived from an EMBL/GenBank/DDBJ whole genome shotgun (WGS) entry which is preliminary data.</text>
</comment>
<evidence type="ECO:0000313" key="1">
    <source>
        <dbReference type="EMBL" id="CAG8509995.1"/>
    </source>
</evidence>
<gene>
    <name evidence="1" type="ORF">RPERSI_LOCUS2215</name>
</gene>
<dbReference type="EMBL" id="CAJVQC010002344">
    <property type="protein sequence ID" value="CAG8509995.1"/>
    <property type="molecule type" value="Genomic_DNA"/>
</dbReference>